<dbReference type="AlphaFoldDB" id="A0A5Q0LXM8"/>
<feature type="transmembrane region" description="Helical" evidence="2">
    <location>
        <begin position="916"/>
        <end position="934"/>
    </location>
</feature>
<feature type="compositionally biased region" description="Pro residues" evidence="1">
    <location>
        <begin position="992"/>
        <end position="1003"/>
    </location>
</feature>
<proteinExistence type="predicted"/>
<evidence type="ECO:0000313" key="4">
    <source>
        <dbReference type="EMBL" id="QFZ82033.1"/>
    </source>
</evidence>
<dbReference type="InterPro" id="IPR048126">
    <property type="entry name" value="Toxin_VasX"/>
</dbReference>
<feature type="region of interest" description="Disordered" evidence="1">
    <location>
        <begin position="992"/>
        <end position="1014"/>
    </location>
</feature>
<accession>A0A5Q0LXM8</accession>
<keyword evidence="2" id="KW-0472">Membrane</keyword>
<feature type="transmembrane region" description="Helical" evidence="2">
    <location>
        <begin position="805"/>
        <end position="823"/>
    </location>
</feature>
<sequence>MTCKICDNKSGQSILLVRPTAVATDPAIAPQGIAALDAHAGTVKAFGLPPLKAESKYALRLLRREGYVYVFFPGEKPLGQIKPWLAYRVYNQGALIPEGSFVFDRSEFACSTKGTHPHDVRTLCIAEPKRIAKVWIGFSMNWWSDTVKSNAAKNPKAAGMVEVNLAGDPPTHGFAADAAFLKRHVADYAVQSLKHGGLEEDATPFYPPGDIAAAQAARALVAVMQRQNAGHAGKPMVVAVPDPVGLAADLNGIRMARDRRDKEALLLPEVAWPLMTNQLLSGLKASIESAAMDEARATPDGHVSQKRWNELKGTPFYREGGYEWFPTQGTAADGSPNGKAIKPRTSVHERRIDERGNAYGSAQWKPFASQIDAGKHERWMQDFKTRRGTEADRLALHEKNWLAAASSSATLGYFATHFDEGDPNKHTAPTSPGAIYAGESHLIHYPQPLSTAECYAQYLERMLEPPITDPHAVPLRAMFGNQKDVISRVHAMLIGDADRDNEDNMRDKTLDIFKGLVTAEWGPKYSWMKAAVMGVSGGHLAAIAAGALQFGLSLKWSDGLTIPQKAQKYLQRLPALAAAELALLDAMRAAAEGGASSLHVVMRSNWRKETVLATMERNPFDYSEADRRAIRNKPAGSRIVVQRVVMLDAGSANIGLIPNETAQLPGASPRSRRGLSMAQFTEHVKAADLQSFDSATVKNVKAHVAQEAVDANVKSLRTDQFFGGAVMVVQGLGLIWSVRDFFQELGKGDNSKLFDKLLGVADGVAGFVGGALDLRAASLQIQMVEAQGAARGTAMSQVSRSLSNLKAGAAMTGVAGGVLNMVMSFRKMQEADQKGDEASYRGHLYAGVAFGLNSVAMSLIAADFLTRGATNRAIGAASQKVAQTLIKRGLQRVVLTVIASASAEALVAGVGVFISGAGWVLLIAGVASTMWAVLSERSELQRWIARGYFGRDTEGRYEDKGRELLEYHMITAEMVYKPMADEENQRLFKKYPGPPAAPAPRLPPFGGDGVGGFR</sequence>
<keyword evidence="2" id="KW-0812">Transmembrane</keyword>
<dbReference type="InterPro" id="IPR046864">
    <property type="entry name" value="VasX_N"/>
</dbReference>
<organism evidence="4 5">
    <name type="scientific">Variovorax paradoxus</name>
    <dbReference type="NCBI Taxonomy" id="34073"/>
    <lineage>
        <taxon>Bacteria</taxon>
        <taxon>Pseudomonadati</taxon>
        <taxon>Pseudomonadota</taxon>
        <taxon>Betaproteobacteria</taxon>
        <taxon>Burkholderiales</taxon>
        <taxon>Comamonadaceae</taxon>
        <taxon>Variovorax</taxon>
    </lineage>
</organism>
<dbReference type="NCBIfam" id="NF041559">
    <property type="entry name" value="BTH_I2691_fam"/>
    <property type="match status" value="1"/>
</dbReference>
<evidence type="ECO:0000259" key="3">
    <source>
        <dbReference type="Pfam" id="PF20249"/>
    </source>
</evidence>
<dbReference type="Pfam" id="PF20249">
    <property type="entry name" value="VasX_N"/>
    <property type="match status" value="1"/>
</dbReference>
<dbReference type="CDD" id="cd20707">
    <property type="entry name" value="MIX_III"/>
    <property type="match status" value="1"/>
</dbReference>
<evidence type="ECO:0000256" key="2">
    <source>
        <dbReference type="SAM" id="Phobius"/>
    </source>
</evidence>
<gene>
    <name evidence="4" type="ORF">GFK26_04335</name>
</gene>
<protein>
    <recommendedName>
        <fullName evidence="3">Toxin VasX N-terminal region domain-containing protein</fullName>
    </recommendedName>
</protein>
<dbReference type="EMBL" id="CP045644">
    <property type="protein sequence ID" value="QFZ82033.1"/>
    <property type="molecule type" value="Genomic_DNA"/>
</dbReference>
<feature type="transmembrane region" description="Helical" evidence="2">
    <location>
        <begin position="843"/>
        <end position="865"/>
    </location>
</feature>
<dbReference type="RefSeq" id="WP_153280917.1">
    <property type="nucleotide sequence ID" value="NZ_CP045644.1"/>
</dbReference>
<keyword evidence="2" id="KW-1133">Transmembrane helix</keyword>
<dbReference type="Proteomes" id="UP000326780">
    <property type="component" value="Chromosome"/>
</dbReference>
<reference evidence="4 5" key="1">
    <citation type="submission" date="2019-10" db="EMBL/GenBank/DDBJ databases">
        <title>Complete genome sequence of Variovorax paradoxus 5C-2.</title>
        <authorList>
            <person name="Gogoleva N.E."/>
            <person name="Balkin A.S."/>
        </authorList>
    </citation>
    <scope>NUCLEOTIDE SEQUENCE [LARGE SCALE GENOMIC DNA]</scope>
    <source>
        <strain evidence="4 5">5C-2</strain>
    </source>
</reference>
<evidence type="ECO:0000313" key="5">
    <source>
        <dbReference type="Proteomes" id="UP000326780"/>
    </source>
</evidence>
<name>A0A5Q0LXM8_VARPD</name>
<feature type="domain" description="Toxin VasX N-terminal region" evidence="3">
    <location>
        <begin position="3"/>
        <end position="167"/>
    </location>
</feature>
<evidence type="ECO:0000256" key="1">
    <source>
        <dbReference type="SAM" id="MobiDB-lite"/>
    </source>
</evidence>